<feature type="transmembrane region" description="Helical" evidence="13">
    <location>
        <begin position="697"/>
        <end position="718"/>
    </location>
</feature>
<evidence type="ECO:0000256" key="2">
    <source>
        <dbReference type="ARBA" id="ARBA00004687"/>
    </source>
</evidence>
<dbReference type="GO" id="GO:0006506">
    <property type="term" value="P:GPI anchor biosynthetic process"/>
    <property type="evidence" value="ECO:0007669"/>
    <property type="project" value="UniProtKB-KW"/>
</dbReference>
<keyword evidence="6 13" id="KW-0812">Transmembrane</keyword>
<keyword evidence="7" id="KW-0256">Endoplasmic reticulum</keyword>
<comment type="caution">
    <text evidence="14">The sequence shown here is derived from an EMBL/GenBank/DDBJ whole genome shotgun (WGS) entry which is preliminary data.</text>
</comment>
<comment type="similarity">
    <text evidence="3">Belongs to the PIGG/PIGN/PIGO family. PIGO subfamily.</text>
</comment>
<evidence type="ECO:0000256" key="10">
    <source>
        <dbReference type="ARBA" id="ARBA00023180"/>
    </source>
</evidence>
<evidence type="ECO:0000256" key="9">
    <source>
        <dbReference type="ARBA" id="ARBA00023136"/>
    </source>
</evidence>
<comment type="pathway">
    <text evidence="2">Glycolipid biosynthesis; glycosylphosphatidylinositol-anchor biosynthesis.</text>
</comment>
<dbReference type="PANTHER" id="PTHR23071:SF1">
    <property type="entry name" value="GPI ETHANOLAMINE PHOSPHATE TRANSFERASE 3"/>
    <property type="match status" value="1"/>
</dbReference>
<evidence type="ECO:0000313" key="15">
    <source>
        <dbReference type="Proteomes" id="UP001591681"/>
    </source>
</evidence>
<gene>
    <name evidence="14" type="ORF">ACEWY4_004389</name>
</gene>
<evidence type="ECO:0000313" key="14">
    <source>
        <dbReference type="EMBL" id="KAL2099995.1"/>
    </source>
</evidence>
<evidence type="ECO:0000256" key="3">
    <source>
        <dbReference type="ARBA" id="ARBA00008695"/>
    </source>
</evidence>
<dbReference type="Gene3D" id="3.40.720.10">
    <property type="entry name" value="Alkaline Phosphatase, subunit A"/>
    <property type="match status" value="1"/>
</dbReference>
<keyword evidence="4" id="KW-0337">GPI-anchor biosynthesis</keyword>
<reference evidence="14 15" key="1">
    <citation type="submission" date="2024-09" db="EMBL/GenBank/DDBJ databases">
        <title>A chromosome-level genome assembly of Gray's grenadier anchovy, Coilia grayii.</title>
        <authorList>
            <person name="Fu Z."/>
        </authorList>
    </citation>
    <scope>NUCLEOTIDE SEQUENCE [LARGE SCALE GENOMIC DNA]</scope>
    <source>
        <strain evidence="14">G4</strain>
        <tissue evidence="14">Muscle</tissue>
    </source>
</reference>
<dbReference type="AlphaFoldDB" id="A0ABD1KLJ9"/>
<feature type="transmembrane region" description="Helical" evidence="13">
    <location>
        <begin position="470"/>
        <end position="491"/>
    </location>
</feature>
<protein>
    <recommendedName>
        <fullName evidence="12">GPI ethanolamine phosphate transferase 3, catalytic subunit</fullName>
    </recommendedName>
    <alternativeName>
        <fullName evidence="11">Phosphatidylinositol-glycan biosynthesis class O protein</fullName>
    </alternativeName>
</protein>
<organism evidence="14 15">
    <name type="scientific">Coilia grayii</name>
    <name type="common">Gray's grenadier anchovy</name>
    <dbReference type="NCBI Taxonomy" id="363190"/>
    <lineage>
        <taxon>Eukaryota</taxon>
        <taxon>Metazoa</taxon>
        <taxon>Chordata</taxon>
        <taxon>Craniata</taxon>
        <taxon>Vertebrata</taxon>
        <taxon>Euteleostomi</taxon>
        <taxon>Actinopterygii</taxon>
        <taxon>Neopterygii</taxon>
        <taxon>Teleostei</taxon>
        <taxon>Clupei</taxon>
        <taxon>Clupeiformes</taxon>
        <taxon>Clupeoidei</taxon>
        <taxon>Engraulidae</taxon>
        <taxon>Coilinae</taxon>
        <taxon>Coilia</taxon>
    </lineage>
</organism>
<evidence type="ECO:0000256" key="7">
    <source>
        <dbReference type="ARBA" id="ARBA00022824"/>
    </source>
</evidence>
<evidence type="ECO:0000256" key="1">
    <source>
        <dbReference type="ARBA" id="ARBA00004477"/>
    </source>
</evidence>
<dbReference type="InterPro" id="IPR002591">
    <property type="entry name" value="Phosphodiest/P_Trfase"/>
</dbReference>
<feature type="transmembrane region" description="Helical" evidence="13">
    <location>
        <begin position="864"/>
        <end position="886"/>
    </location>
</feature>
<keyword evidence="5" id="KW-0808">Transferase</keyword>
<feature type="transmembrane region" description="Helical" evidence="13">
    <location>
        <begin position="440"/>
        <end position="458"/>
    </location>
</feature>
<sequence length="1090" mass="117740">MKRLPVLAFLVWVCALFYVGIFLFVGGFLLVRLEVNRTSTCEDVLLPSSAGSGSDFCHAQPRFRRAVVLIIDALKADFARYDPSNLSPRPYENKLPVLDELVASRPAHGRLFTFQADPPTTTMQRIKGFTTGSLPTFIDVGNNFASSAILEDNLIHQLGQAGKRVVFMGDDTWENLFPKKFHRSLPFPSFNVKDLHTVDNGILQHIYPTMKGDDWDVLIAHFLGVDHCGHRYGPDHPAMADKLTQMNGVIRSVVEHLQNDTLLVVMGDHGMTDTGDHGGESPKETEAALFLYSPSPLFPAPETKADPTVVPQTDLVPTLALLLGVPIPYSSVGQVLLPLFPLPGQAEGQGGGPDRAEALWINVKQVNRFLETYSSMAKDIPPDRLSELQAAFARVSAAYLSALHQGEPASPELIRSMQAYLSSVRDTCRASWARFHPVKMAAGLVLLAGACLLCYVLSELSSAVLAEGGVLRAPLVVGLCVAGCVAVAQLSSQGYVDVHWCLAAAAASSEVLFLWRNCRRSNRSSSSSQKGRVAPPRLLSAALVVLLLRCASLLSDSYVIAEGRAVTFLLCSLGLYVPLRLNWDGLLLPPPAPDSQKPPGALPGLPAWVVRREGAALCLSLCVLVGSLYLSLAMHACREEQGGTCQPSPFLSPLARVQDSRLRNMHYLLSVAALAGWTHLLYRWLRHYGNLNSPGVAVVAARWLLPGAAVLTGLHWAVGSAPEDAFRGLAELIRLAQSALPRAACAVLGLGAALLWLDPLTVFLKHRAPAGPHRAASAPPPPPSYRASIGISPQAELHHLIPQLYQRIRRSLEDGPAEGGAGEDGRPAVEAYGLGTVYSAPLLLFAGLLGLGLLLLHPESMAPAFLLLLLEAAALLHIHAACSTLYSQQGDYSKAFSVPWAPVVLWSLAATQFFHATGHLPTFPSLQWGAAFVGFPDGHTGTLLPATLVTLNTFSAHILFAVACPLLLFWPLVCEVRWNRSGRSGGGEESEDVIMEMRLRENPQQFSSALLQLAVRYLLVSGAQVLASVCAAAVLRRHLMVWQVFAPKLMFEASGFVVGSVCLLLGVTLILRVDMAVSGWFKRLLPDTSR</sequence>
<feature type="transmembrane region" description="Helical" evidence="13">
    <location>
        <begin position="739"/>
        <end position="757"/>
    </location>
</feature>
<evidence type="ECO:0000256" key="11">
    <source>
        <dbReference type="ARBA" id="ARBA00079084"/>
    </source>
</evidence>
<evidence type="ECO:0000256" key="4">
    <source>
        <dbReference type="ARBA" id="ARBA00022502"/>
    </source>
</evidence>
<comment type="subcellular location">
    <subcellularLocation>
        <location evidence="1">Endoplasmic reticulum membrane</location>
        <topology evidence="1">Multi-pass membrane protein</topology>
    </subcellularLocation>
</comment>
<feature type="transmembrane region" description="Helical" evidence="13">
    <location>
        <begin position="7"/>
        <end position="31"/>
    </location>
</feature>
<feature type="transmembrane region" description="Helical" evidence="13">
    <location>
        <begin position="497"/>
        <end position="515"/>
    </location>
</feature>
<dbReference type="Proteomes" id="UP001591681">
    <property type="component" value="Unassembled WGS sequence"/>
</dbReference>
<accession>A0ABD1KLJ9</accession>
<name>A0ABD1KLJ9_9TELE</name>
<feature type="transmembrane region" description="Helical" evidence="13">
    <location>
        <begin position="1014"/>
        <end position="1035"/>
    </location>
</feature>
<feature type="transmembrane region" description="Helical" evidence="13">
    <location>
        <begin position="1055"/>
        <end position="1073"/>
    </location>
</feature>
<proteinExistence type="inferred from homology"/>
<feature type="transmembrane region" description="Helical" evidence="13">
    <location>
        <begin position="666"/>
        <end position="685"/>
    </location>
</feature>
<keyword evidence="15" id="KW-1185">Reference proteome</keyword>
<keyword evidence="10" id="KW-0325">Glycoprotein</keyword>
<dbReference type="PANTHER" id="PTHR23071">
    <property type="entry name" value="PHOSPHATIDYLINOSITOL GLYCAN"/>
    <property type="match status" value="1"/>
</dbReference>
<dbReference type="SUPFAM" id="SSF53649">
    <property type="entry name" value="Alkaline phosphatase-like"/>
    <property type="match status" value="1"/>
</dbReference>
<dbReference type="EMBL" id="JBHFQA010000004">
    <property type="protein sequence ID" value="KAL2099995.1"/>
    <property type="molecule type" value="Genomic_DNA"/>
</dbReference>
<dbReference type="Pfam" id="PF01663">
    <property type="entry name" value="Phosphodiest"/>
    <property type="match status" value="1"/>
</dbReference>
<dbReference type="FunFam" id="3.40.720.10:FF:000041">
    <property type="entry name" value="GPI ethanolamine phosphate transferase 3"/>
    <property type="match status" value="1"/>
</dbReference>
<evidence type="ECO:0000256" key="8">
    <source>
        <dbReference type="ARBA" id="ARBA00022989"/>
    </source>
</evidence>
<keyword evidence="9 13" id="KW-0472">Membrane</keyword>
<evidence type="ECO:0000256" key="6">
    <source>
        <dbReference type="ARBA" id="ARBA00022692"/>
    </source>
</evidence>
<feature type="transmembrane region" description="Helical" evidence="13">
    <location>
        <begin position="837"/>
        <end position="857"/>
    </location>
</feature>
<dbReference type="GO" id="GO:0005789">
    <property type="term" value="C:endoplasmic reticulum membrane"/>
    <property type="evidence" value="ECO:0007669"/>
    <property type="project" value="UniProtKB-SubCell"/>
</dbReference>
<dbReference type="InterPro" id="IPR039524">
    <property type="entry name" value="PIGO/GPI13"/>
</dbReference>
<evidence type="ECO:0000256" key="5">
    <source>
        <dbReference type="ARBA" id="ARBA00022679"/>
    </source>
</evidence>
<dbReference type="InterPro" id="IPR017850">
    <property type="entry name" value="Alkaline_phosphatase_core_sf"/>
</dbReference>
<keyword evidence="8 13" id="KW-1133">Transmembrane helix</keyword>
<dbReference type="GO" id="GO:0051377">
    <property type="term" value="F:mannose-ethanolamine phosphotransferase activity"/>
    <property type="evidence" value="ECO:0007669"/>
    <property type="project" value="UniProtKB-ARBA"/>
</dbReference>
<evidence type="ECO:0000256" key="13">
    <source>
        <dbReference type="SAM" id="Phobius"/>
    </source>
</evidence>
<feature type="transmembrane region" description="Helical" evidence="13">
    <location>
        <begin position="614"/>
        <end position="632"/>
    </location>
</feature>
<evidence type="ECO:0000256" key="12">
    <source>
        <dbReference type="ARBA" id="ARBA00093602"/>
    </source>
</evidence>
<dbReference type="CDD" id="cd16023">
    <property type="entry name" value="GPI_EPT_3"/>
    <property type="match status" value="1"/>
</dbReference>
<dbReference type="InterPro" id="IPR037675">
    <property type="entry name" value="PIG-O_N"/>
</dbReference>
<feature type="transmembrane region" description="Helical" evidence="13">
    <location>
        <begin position="954"/>
        <end position="973"/>
    </location>
</feature>